<dbReference type="InterPro" id="IPR004252">
    <property type="entry name" value="Probable_transposase_24"/>
</dbReference>
<reference evidence="2 3" key="1">
    <citation type="submission" date="2025-04" db="UniProtKB">
        <authorList>
            <consortium name="RefSeq"/>
        </authorList>
    </citation>
    <scope>IDENTIFICATION</scope>
</reference>
<accession>A0AB40BKZ7</accession>
<evidence type="ECO:0000313" key="3">
    <source>
        <dbReference type="RefSeq" id="XP_039127795.1"/>
    </source>
</evidence>
<dbReference type="Pfam" id="PF03004">
    <property type="entry name" value="Transposase_24"/>
    <property type="match status" value="1"/>
</dbReference>
<proteinExistence type="predicted"/>
<evidence type="ECO:0000313" key="1">
    <source>
        <dbReference type="Proteomes" id="UP001515500"/>
    </source>
</evidence>
<dbReference type="RefSeq" id="XP_039127795.1">
    <property type="nucleotide sequence ID" value="XM_039271861.1"/>
</dbReference>
<dbReference type="Proteomes" id="UP001515500">
    <property type="component" value="Chromosome 6"/>
</dbReference>
<keyword evidence="1" id="KW-1185">Reference proteome</keyword>
<dbReference type="AlphaFoldDB" id="A0AB40BKZ7"/>
<dbReference type="RefSeq" id="XP_039127794.1">
    <property type="nucleotide sequence ID" value="XM_039271860.1"/>
</dbReference>
<organism evidence="1 2">
    <name type="scientific">Dioscorea cayennensis subsp. rotundata</name>
    <name type="common">White Guinea yam</name>
    <name type="synonym">Dioscorea rotundata</name>
    <dbReference type="NCBI Taxonomy" id="55577"/>
    <lineage>
        <taxon>Eukaryota</taxon>
        <taxon>Viridiplantae</taxon>
        <taxon>Streptophyta</taxon>
        <taxon>Embryophyta</taxon>
        <taxon>Tracheophyta</taxon>
        <taxon>Spermatophyta</taxon>
        <taxon>Magnoliopsida</taxon>
        <taxon>Liliopsida</taxon>
        <taxon>Dioscoreales</taxon>
        <taxon>Dioscoreaceae</taxon>
        <taxon>Dioscorea</taxon>
    </lineage>
</organism>
<protein>
    <submittedName>
        <fullName evidence="2 3">Uncharacterized protein LOC120263887</fullName>
    </submittedName>
</protein>
<name>A0AB40BKZ7_DIOCR</name>
<evidence type="ECO:0000313" key="2">
    <source>
        <dbReference type="RefSeq" id="XP_039127794.1"/>
    </source>
</evidence>
<gene>
    <name evidence="2 3" type="primary">LOC120263887</name>
</gene>
<dbReference type="GeneID" id="120263887"/>
<sequence>MLSDERMKAMKEVGATSIKECKGMERKWIKKDVWDALLIDNEWGIDAWQSKLGKAKANRLTEKKGSITKHTGGSRPFVVHGIKLAKKQGREVGYSEIFQATHKLKGGEGEFIDNKSRVFNEKYNAALVNKYGDDISVHPSFNGQSLYDVIGGMKATRTSVYGFGSRVDSR</sequence>